<dbReference type="InterPro" id="IPR006059">
    <property type="entry name" value="SBP"/>
</dbReference>
<proteinExistence type="inferred from homology"/>
<dbReference type="SUPFAM" id="SSF53850">
    <property type="entry name" value="Periplasmic binding protein-like II"/>
    <property type="match status" value="1"/>
</dbReference>
<gene>
    <name evidence="9" type="ORF">C7450_10451</name>
</gene>
<dbReference type="OrthoDB" id="2509690at2"/>
<comment type="subunit">
    <text evidence="3">The complex is composed of two ATP-binding proteins (UgpC), two transmembrane proteins (UgpA and UgpE) and a solute-binding protein (UgpB).</text>
</comment>
<evidence type="ECO:0000256" key="3">
    <source>
        <dbReference type="ARBA" id="ARBA00011557"/>
    </source>
</evidence>
<evidence type="ECO:0000256" key="4">
    <source>
        <dbReference type="ARBA" id="ARBA00017470"/>
    </source>
</evidence>
<evidence type="ECO:0000256" key="6">
    <source>
        <dbReference type="ARBA" id="ARBA00022729"/>
    </source>
</evidence>
<dbReference type="PROSITE" id="PS51257">
    <property type="entry name" value="PROKAR_LIPOPROTEIN"/>
    <property type="match status" value="1"/>
</dbReference>
<evidence type="ECO:0000256" key="2">
    <source>
        <dbReference type="ARBA" id="ARBA00008520"/>
    </source>
</evidence>
<organism evidence="9 10">
    <name type="scientific">Chelatococcus asaccharovorans</name>
    <dbReference type="NCBI Taxonomy" id="28210"/>
    <lineage>
        <taxon>Bacteria</taxon>
        <taxon>Pseudomonadati</taxon>
        <taxon>Pseudomonadota</taxon>
        <taxon>Alphaproteobacteria</taxon>
        <taxon>Hyphomicrobiales</taxon>
        <taxon>Chelatococcaceae</taxon>
        <taxon>Chelatococcus</taxon>
    </lineage>
</organism>
<comment type="subcellular location">
    <subcellularLocation>
        <location evidence="1">Periplasm</location>
    </subcellularLocation>
</comment>
<comment type="similarity">
    <text evidence="2">Belongs to the bacterial solute-binding protein 1 family.</text>
</comment>
<comment type="function">
    <text evidence="8">Part of the ABC transporter complex UgpBAEC involved in sn-glycerol-3-phosphate (G3P) import. Binds G3P.</text>
</comment>
<dbReference type="InterPro" id="IPR050490">
    <property type="entry name" value="Bact_solute-bd_prot1"/>
</dbReference>
<evidence type="ECO:0000256" key="1">
    <source>
        <dbReference type="ARBA" id="ARBA00004418"/>
    </source>
</evidence>
<dbReference type="RefSeq" id="WP_146227315.1">
    <property type="nucleotide sequence ID" value="NZ_JAHBRY010000001.1"/>
</dbReference>
<keyword evidence="6" id="KW-0732">Signal</keyword>
<keyword evidence="7" id="KW-0574">Periplasm</keyword>
<dbReference type="Pfam" id="PF13416">
    <property type="entry name" value="SBP_bac_8"/>
    <property type="match status" value="1"/>
</dbReference>
<dbReference type="Gene3D" id="3.40.190.10">
    <property type="entry name" value="Periplasmic binding protein-like II"/>
    <property type="match status" value="1"/>
</dbReference>
<dbReference type="EMBL" id="QJJK01000004">
    <property type="protein sequence ID" value="PXW60001.1"/>
    <property type="molecule type" value="Genomic_DNA"/>
</dbReference>
<evidence type="ECO:0000313" key="9">
    <source>
        <dbReference type="EMBL" id="PXW60001.1"/>
    </source>
</evidence>
<reference evidence="9 10" key="1">
    <citation type="submission" date="2018-05" db="EMBL/GenBank/DDBJ databases">
        <title>Genomic Encyclopedia of Type Strains, Phase IV (KMG-IV): sequencing the most valuable type-strain genomes for metagenomic binning, comparative biology and taxonomic classification.</title>
        <authorList>
            <person name="Goeker M."/>
        </authorList>
    </citation>
    <scope>NUCLEOTIDE SEQUENCE [LARGE SCALE GENOMIC DNA]</scope>
    <source>
        <strain evidence="9 10">DSM 6462</strain>
    </source>
</reference>
<evidence type="ECO:0000256" key="7">
    <source>
        <dbReference type="ARBA" id="ARBA00022764"/>
    </source>
</evidence>
<accession>A0A2V3U8H7</accession>
<evidence type="ECO:0000313" key="10">
    <source>
        <dbReference type="Proteomes" id="UP000248021"/>
    </source>
</evidence>
<keyword evidence="5" id="KW-0813">Transport</keyword>
<dbReference type="GO" id="GO:0042597">
    <property type="term" value="C:periplasmic space"/>
    <property type="evidence" value="ECO:0007669"/>
    <property type="project" value="UniProtKB-SubCell"/>
</dbReference>
<dbReference type="PANTHER" id="PTHR43649:SF31">
    <property type="entry name" value="SN-GLYCEROL-3-PHOSPHATE-BINDING PERIPLASMIC PROTEIN UGPB"/>
    <property type="match status" value="1"/>
</dbReference>
<name>A0A2V3U8H7_9HYPH</name>
<evidence type="ECO:0000256" key="8">
    <source>
        <dbReference type="ARBA" id="ARBA00034473"/>
    </source>
</evidence>
<dbReference type="PANTHER" id="PTHR43649">
    <property type="entry name" value="ARABINOSE-BINDING PROTEIN-RELATED"/>
    <property type="match status" value="1"/>
</dbReference>
<comment type="caution">
    <text evidence="9">The sequence shown here is derived from an EMBL/GenBank/DDBJ whole genome shotgun (WGS) entry which is preliminary data.</text>
</comment>
<sequence length="423" mass="45800">MKTTRRTFLIGAMSSSCLATPHVSRAANRTKLTISNGAPQYQQVLTDLATEFRRESPEIEVDFVVAGDSWDPLLQNTLRGSLVGDLPDGTWQSLTYAPLLAKRGIAQPLTTQFGGSSEFEAMGLPKDMVEASMRGGQVFAMPFGTTVPIVYCNMDLLRRGGYSKTNAPGTWDEIAEVGAKVAVLGNPINGGYIAYPSTNAWMFQNLLASFGGQMMTADQREIAFDGPEGLRALEVLWQLGAASNIDMTHPQAINAFSAGSEGFLITSASATKAVSKAAAGSFDFQVGQFPVHGENGRLIGAGHGFMVFTKDPERQKALGQFMKLALSPTGQMILARNTGYMPVNILALKDAKFLEEYLSINPYHRAIVERLSITGDQFSFPSENTVKIVEMIAETMRQVVVHQAKPAQALASMADQTRKLIKT</sequence>
<dbReference type="Proteomes" id="UP000248021">
    <property type="component" value="Unassembled WGS sequence"/>
</dbReference>
<dbReference type="AlphaFoldDB" id="A0A2V3U8H7"/>
<keyword evidence="10" id="KW-1185">Reference proteome</keyword>
<evidence type="ECO:0000256" key="5">
    <source>
        <dbReference type="ARBA" id="ARBA00022448"/>
    </source>
</evidence>
<protein>
    <recommendedName>
        <fullName evidence="4">sn-glycerol-3-phosphate-binding periplasmic protein UgpB</fullName>
    </recommendedName>
</protein>